<feature type="region of interest" description="Disordered" evidence="1">
    <location>
        <begin position="389"/>
        <end position="428"/>
    </location>
</feature>
<feature type="compositionally biased region" description="Polar residues" evidence="1">
    <location>
        <begin position="475"/>
        <end position="495"/>
    </location>
</feature>
<gene>
    <name evidence="2" type="ORF">LSCM1_00966</name>
</gene>
<sequence length="768" mass="81744">MSHSELDMQHQQATGVKKLRFDNSVSTAMGGNSEALPVGAESNTTSARSALKPSPTSTNPSCRASSLRRPSEAPSTHSDAHVQLNPTAEVIEHDGSITTVNAETMEAARPVEAMEESAGEVANFLADVGAGVALAAAANLSMGSAGLSLGASLRTPTDVITTSAASASQTTSEDPCERFRSLLLQLSSLTLEHRPKDPEQYIIDYLHARLLSSTASARSLQTGGTTADEEEGATATTAVAAAAGTALPQENKETSSTTHFASLGDTVVERLTGNALLSDVGRAVVTRLAELLITAQPDDPEDFLWARLEARSFGEDATHNVTYSADGYPVVRPDDPTQVSLLKDIPAASPGYVVVAALLPLLFAKKPVDPISYLFYHIGSRARSSAAQSLHSSSRHMRGGDEEDEFNADSCTSGEFDEDSNSIAGDTTDLCSGGGSMLMAPLQRKGSLGSLFDNTTASVAPSLRRRSERADNARQRLSQGAATPRSGSTRRSMTGATRAPRDATAMQSLPKELAALSGAGSSSKRVSIAQQEGKPRSPMHVSHDSNAGAAVDIGSNATRTQRVSSFSAVSSTLHSAESDEQARVMNEFGILRLREELRLERLQHEIRTLTRECEYRKQMALLNKTDRMADRAAATAQEALEEALKYRAFLCAQIDQLEVEQQRQLQIISQQLANASPTLSAAAAPRISSPIAGYRLDAEAQLRYPEPQVPSELDILKKQVELLTMEQARARSMRYGVAPGFVTAAPQTTWYPSPVTGVSGSARASYAK</sequence>
<name>A0A836K859_9TRYP</name>
<evidence type="ECO:0000313" key="2">
    <source>
        <dbReference type="EMBL" id="KAG5466789.1"/>
    </source>
</evidence>
<protein>
    <submittedName>
        <fullName evidence="2">Uncharacterized protein</fullName>
    </submittedName>
</protein>
<reference evidence="3" key="1">
    <citation type="journal article" date="2021" name="Microbiol. Resour. Announc.">
        <title>LGAAP: Leishmaniinae Genome Assembly and Annotation Pipeline.</title>
        <authorList>
            <person name="Almutairi H."/>
            <person name="Urbaniak M.D."/>
            <person name="Bates M.D."/>
            <person name="Jariyapan N."/>
            <person name="Kwakye-Nuako G."/>
            <person name="Thomaz-Soccol V."/>
            <person name="Al-Salem W.S."/>
            <person name="Dillon R.J."/>
            <person name="Bates P.A."/>
            <person name="Gatherer D."/>
        </authorList>
    </citation>
    <scope>NUCLEOTIDE SEQUENCE [LARGE SCALE GENOMIC DNA]</scope>
</reference>
<keyword evidence="3" id="KW-1185">Reference proteome</keyword>
<dbReference type="OrthoDB" id="249649at2759"/>
<feature type="region of interest" description="Disordered" evidence="1">
    <location>
        <begin position="459"/>
        <end position="547"/>
    </location>
</feature>
<evidence type="ECO:0000256" key="1">
    <source>
        <dbReference type="SAM" id="MobiDB-lite"/>
    </source>
</evidence>
<dbReference type="KEGG" id="lmat:92511104"/>
<comment type="caution">
    <text evidence="2">The sequence shown here is derived from an EMBL/GenBank/DDBJ whole genome shotgun (WGS) entry which is preliminary data.</text>
</comment>
<dbReference type="Proteomes" id="UP000673552">
    <property type="component" value="Unassembled WGS sequence"/>
</dbReference>
<evidence type="ECO:0000313" key="3">
    <source>
        <dbReference type="Proteomes" id="UP000673552"/>
    </source>
</evidence>
<dbReference type="AlphaFoldDB" id="A0A836K859"/>
<dbReference type="EMBL" id="JAFEUZ010000035">
    <property type="protein sequence ID" value="KAG5466789.1"/>
    <property type="molecule type" value="Genomic_DNA"/>
</dbReference>
<reference evidence="3" key="2">
    <citation type="journal article" date="2021" name="Sci. Data">
        <title>Chromosome-scale genome sequencing, assembly and annotation of six genomes from subfamily Leishmaniinae.</title>
        <authorList>
            <person name="Almutairi H."/>
            <person name="Urbaniak M.D."/>
            <person name="Bates M.D."/>
            <person name="Jariyapan N."/>
            <person name="Kwakye-Nuako G."/>
            <person name="Thomaz Soccol V."/>
            <person name="Al-Salem W.S."/>
            <person name="Dillon R.J."/>
            <person name="Bates P.A."/>
            <person name="Gatherer D."/>
        </authorList>
    </citation>
    <scope>NUCLEOTIDE SEQUENCE [LARGE SCALE GENOMIC DNA]</scope>
</reference>
<dbReference type="GeneID" id="92511104"/>
<organism evidence="2 3">
    <name type="scientific">Leishmania martiniquensis</name>
    <dbReference type="NCBI Taxonomy" id="1580590"/>
    <lineage>
        <taxon>Eukaryota</taxon>
        <taxon>Discoba</taxon>
        <taxon>Euglenozoa</taxon>
        <taxon>Kinetoplastea</taxon>
        <taxon>Metakinetoplastina</taxon>
        <taxon>Trypanosomatida</taxon>
        <taxon>Trypanosomatidae</taxon>
        <taxon>Leishmaniinae</taxon>
        <taxon>Leishmania</taxon>
    </lineage>
</organism>
<dbReference type="RefSeq" id="XP_067174697.1">
    <property type="nucleotide sequence ID" value="XM_067318592.1"/>
</dbReference>
<feature type="compositionally biased region" description="Polar residues" evidence="1">
    <location>
        <begin position="41"/>
        <end position="64"/>
    </location>
</feature>
<feature type="region of interest" description="Disordered" evidence="1">
    <location>
        <begin position="1"/>
        <end position="80"/>
    </location>
</feature>
<feature type="compositionally biased region" description="Low complexity" evidence="1">
    <location>
        <begin position="513"/>
        <end position="523"/>
    </location>
</feature>
<accession>A0A836K859</accession>
<proteinExistence type="predicted"/>